<dbReference type="EMBL" id="CYKH01000951">
    <property type="protein sequence ID" value="CUG72021.1"/>
    <property type="molecule type" value="Genomic_DNA"/>
</dbReference>
<dbReference type="OrthoDB" id="9971575at2759"/>
<sequence length="318" mass="35420">MSLGKHSGKSLKLFRTLWGVPFPDKSTQWTSFLKSEVIDKGFEGIECCSPGPFFSFASDPSALKLVLQESNCKIIFQAHTTDYPVMTSSWTEHAASLRQKLEEIVALGVSPEVVNVHAGKDSMSTGDIVEFLKAARKSESEVLHQAAFSPQPSSSSGPCLAFETHRQRLFHSPFQVLDVYKQLPEADRAWLKLNADLSHFVVSLERFPTAELDAEFWPHTLRILEDHCVYIHARACSAQAIQIAAFPNASADANDDAKVMVSWWKRIVEGMRRRNVEVRVCPEYGPPPYQPVDAVTGQPIGDLDALVLEGARRLRAQL</sequence>
<dbReference type="AlphaFoldDB" id="A0A0S4J3K6"/>
<evidence type="ECO:0008006" key="3">
    <source>
        <dbReference type="Google" id="ProtNLM"/>
    </source>
</evidence>
<reference evidence="2" key="1">
    <citation type="submission" date="2015-09" db="EMBL/GenBank/DDBJ databases">
        <authorList>
            <consortium name="Pathogen Informatics"/>
        </authorList>
    </citation>
    <scope>NUCLEOTIDE SEQUENCE [LARGE SCALE GENOMIC DNA]</scope>
    <source>
        <strain evidence="2">Lake Konstanz</strain>
    </source>
</reference>
<dbReference type="Proteomes" id="UP000051952">
    <property type="component" value="Unassembled WGS sequence"/>
</dbReference>
<protein>
    <recommendedName>
        <fullName evidence="3">Xylose isomerase-like TIM barrel domain-containing protein</fullName>
    </recommendedName>
</protein>
<accession>A0A0S4J3K6</accession>
<organism evidence="1 2">
    <name type="scientific">Bodo saltans</name>
    <name type="common">Flagellated protozoan</name>
    <dbReference type="NCBI Taxonomy" id="75058"/>
    <lineage>
        <taxon>Eukaryota</taxon>
        <taxon>Discoba</taxon>
        <taxon>Euglenozoa</taxon>
        <taxon>Kinetoplastea</taxon>
        <taxon>Metakinetoplastina</taxon>
        <taxon>Eubodonida</taxon>
        <taxon>Bodonidae</taxon>
        <taxon>Bodo</taxon>
    </lineage>
</organism>
<dbReference type="Gene3D" id="3.20.20.150">
    <property type="entry name" value="Divalent-metal-dependent TIM barrel enzymes"/>
    <property type="match status" value="1"/>
</dbReference>
<gene>
    <name evidence="1" type="ORF">BSAL_83830</name>
</gene>
<dbReference type="InterPro" id="IPR036237">
    <property type="entry name" value="Xyl_isomerase-like_sf"/>
</dbReference>
<dbReference type="VEuPathDB" id="TriTrypDB:BSAL_83830"/>
<name>A0A0S4J3K6_BODSA</name>
<evidence type="ECO:0000313" key="1">
    <source>
        <dbReference type="EMBL" id="CUG72021.1"/>
    </source>
</evidence>
<dbReference type="OMA" id="NTHTGKD"/>
<keyword evidence="2" id="KW-1185">Reference proteome</keyword>
<evidence type="ECO:0000313" key="2">
    <source>
        <dbReference type="Proteomes" id="UP000051952"/>
    </source>
</evidence>
<dbReference type="SUPFAM" id="SSF51658">
    <property type="entry name" value="Xylose isomerase-like"/>
    <property type="match status" value="1"/>
</dbReference>
<proteinExistence type="predicted"/>